<dbReference type="SUPFAM" id="SSF53448">
    <property type="entry name" value="Nucleotide-diphospho-sugar transferases"/>
    <property type="match status" value="1"/>
</dbReference>
<organism evidence="2 3">
    <name type="scientific">Halarcobacter ebronensis</name>
    <dbReference type="NCBI Taxonomy" id="1462615"/>
    <lineage>
        <taxon>Bacteria</taxon>
        <taxon>Pseudomonadati</taxon>
        <taxon>Campylobacterota</taxon>
        <taxon>Epsilonproteobacteria</taxon>
        <taxon>Campylobacterales</taxon>
        <taxon>Arcobacteraceae</taxon>
        <taxon>Halarcobacter</taxon>
    </lineage>
</organism>
<comment type="caution">
    <text evidence="2">The sequence shown here is derived from an EMBL/GenBank/DDBJ whole genome shotgun (WGS) entry which is preliminary data.</text>
</comment>
<dbReference type="CDD" id="cd00761">
    <property type="entry name" value="Glyco_tranf_GTA_type"/>
    <property type="match status" value="1"/>
</dbReference>
<protein>
    <recommendedName>
        <fullName evidence="1">Glycosyltransferase 2-like domain-containing protein</fullName>
    </recommendedName>
</protein>
<name>A0A4Q0YET9_9BACT</name>
<dbReference type="InterPro" id="IPR050834">
    <property type="entry name" value="Glycosyltransf_2"/>
</dbReference>
<sequence>MDYKMKISVVIPVYNNIDIIDELKQRLLSIAIYNEILLIDDCSTDSTYEEIIKLKEKNNLSHLKIFRNDKNRGPSFSRNKGIKNAIGEYIAFLDSDDDWHPQKLELQIALMEQTGTKICGTMHKVIDKDSLEDEKNIKYSIEKIKYISIKWPKILFKTPFATPSVIIHKSIKDFLFDESMKYAEDYNLWKRVTYFNPGIKILEPLTYTFKHDYLSNNSSLSSNLKKMQEGVEESFLKLLKDKKILLKDKFLIVFALIFSKLKYIRRVIKSKRV</sequence>
<reference evidence="2 3" key="1">
    <citation type="submission" date="2017-10" db="EMBL/GenBank/DDBJ databases">
        <title>Genomics of the genus Arcobacter.</title>
        <authorList>
            <person name="Perez-Cataluna A."/>
            <person name="Figueras M.J."/>
        </authorList>
    </citation>
    <scope>NUCLEOTIDE SEQUENCE [LARGE SCALE GENOMIC DNA]</scope>
    <source>
        <strain evidence="2 3">CECT 8993</strain>
    </source>
</reference>
<dbReference type="Proteomes" id="UP000290172">
    <property type="component" value="Unassembled WGS sequence"/>
</dbReference>
<evidence type="ECO:0000313" key="2">
    <source>
        <dbReference type="EMBL" id="RXJ69010.1"/>
    </source>
</evidence>
<evidence type="ECO:0000313" key="3">
    <source>
        <dbReference type="Proteomes" id="UP000290172"/>
    </source>
</evidence>
<dbReference type="EMBL" id="PDKJ01000004">
    <property type="protein sequence ID" value="RXJ69010.1"/>
    <property type="molecule type" value="Genomic_DNA"/>
</dbReference>
<dbReference type="AlphaFoldDB" id="A0A4Q0YET9"/>
<dbReference type="PANTHER" id="PTHR43685">
    <property type="entry name" value="GLYCOSYLTRANSFERASE"/>
    <property type="match status" value="1"/>
</dbReference>
<gene>
    <name evidence="2" type="ORF">CRV08_06145</name>
</gene>
<dbReference type="InterPro" id="IPR029044">
    <property type="entry name" value="Nucleotide-diphossugar_trans"/>
</dbReference>
<dbReference type="Pfam" id="PF00535">
    <property type="entry name" value="Glycos_transf_2"/>
    <property type="match status" value="1"/>
</dbReference>
<dbReference type="PANTHER" id="PTHR43685:SF2">
    <property type="entry name" value="GLYCOSYLTRANSFERASE 2-LIKE DOMAIN-CONTAINING PROTEIN"/>
    <property type="match status" value="1"/>
</dbReference>
<dbReference type="InterPro" id="IPR001173">
    <property type="entry name" value="Glyco_trans_2-like"/>
</dbReference>
<evidence type="ECO:0000259" key="1">
    <source>
        <dbReference type="Pfam" id="PF00535"/>
    </source>
</evidence>
<dbReference type="Gene3D" id="3.90.550.10">
    <property type="entry name" value="Spore Coat Polysaccharide Biosynthesis Protein SpsA, Chain A"/>
    <property type="match status" value="1"/>
</dbReference>
<feature type="domain" description="Glycosyltransferase 2-like" evidence="1">
    <location>
        <begin position="8"/>
        <end position="163"/>
    </location>
</feature>
<accession>A0A4Q0YET9</accession>
<proteinExistence type="predicted"/>